<feature type="domain" description="DUF4334" evidence="2">
    <location>
        <begin position="139"/>
        <end position="193"/>
    </location>
</feature>
<dbReference type="Pfam" id="PF14231">
    <property type="entry name" value="GXWXG"/>
    <property type="match status" value="1"/>
</dbReference>
<dbReference type="EMBL" id="JAROAV010000001">
    <property type="protein sequence ID" value="MDF8262691.1"/>
    <property type="molecule type" value="Genomic_DNA"/>
</dbReference>
<organism evidence="3 4">
    <name type="scientific">Luteipulveratus flavus</name>
    <dbReference type="NCBI Taxonomy" id="3031728"/>
    <lineage>
        <taxon>Bacteria</taxon>
        <taxon>Bacillati</taxon>
        <taxon>Actinomycetota</taxon>
        <taxon>Actinomycetes</taxon>
        <taxon>Micrococcales</taxon>
        <taxon>Dermacoccaceae</taxon>
        <taxon>Luteipulveratus</taxon>
    </lineage>
</organism>
<dbReference type="Proteomes" id="UP001528912">
    <property type="component" value="Unassembled WGS sequence"/>
</dbReference>
<reference evidence="3 4" key="1">
    <citation type="submission" date="2023-03" db="EMBL/GenBank/DDBJ databases">
        <title>YIM 133296 draft genome.</title>
        <authorList>
            <person name="Xiong L."/>
        </authorList>
    </citation>
    <scope>NUCLEOTIDE SEQUENCE [LARGE SCALE GENOMIC DNA]</scope>
    <source>
        <strain evidence="3 4">YIM 133296</strain>
    </source>
</reference>
<comment type="caution">
    <text evidence="3">The sequence shown here is derived from an EMBL/GenBank/DDBJ whole genome shotgun (WGS) entry which is preliminary data.</text>
</comment>
<keyword evidence="4" id="KW-1185">Reference proteome</keyword>
<evidence type="ECO:0000259" key="2">
    <source>
        <dbReference type="Pfam" id="PF14232"/>
    </source>
</evidence>
<dbReference type="Gene3D" id="2.40.128.580">
    <property type="entry name" value="GXWXG domain"/>
    <property type="match status" value="1"/>
</dbReference>
<evidence type="ECO:0000313" key="4">
    <source>
        <dbReference type="Proteomes" id="UP001528912"/>
    </source>
</evidence>
<proteinExistence type="predicted"/>
<sequence>MGQRHDGQPAVSRDPVPITLTDRLASLGERATVDEAVELFDDLPPLRAEELTGRWHGREIATGHPLDGLLGPSGWYGKQFDGVDEVHPLLFRSADGSLYAADPRRMPLGLAGRLPAFAVDRAGPAVRRLSSLLRTRRYSARLRNIEHRGVVTAAMVYDDLPIIDVFRAVDADTMLGLMDYRAHPAPFFFVLERDSTTTTR</sequence>
<evidence type="ECO:0000313" key="3">
    <source>
        <dbReference type="EMBL" id="MDF8262691.1"/>
    </source>
</evidence>
<dbReference type="Pfam" id="PF14232">
    <property type="entry name" value="DUF4334"/>
    <property type="match status" value="1"/>
</dbReference>
<dbReference type="RefSeq" id="WP_277190447.1">
    <property type="nucleotide sequence ID" value="NZ_JAROAV010000001.1"/>
</dbReference>
<dbReference type="InterPro" id="IPR025568">
    <property type="entry name" value="DUF4334"/>
</dbReference>
<feature type="domain" description="GXWXG" evidence="1">
    <location>
        <begin position="38"/>
        <end position="96"/>
    </location>
</feature>
<evidence type="ECO:0000259" key="1">
    <source>
        <dbReference type="Pfam" id="PF14231"/>
    </source>
</evidence>
<name>A0ABT6C5Y7_9MICO</name>
<protein>
    <submittedName>
        <fullName evidence="3">DUF4334 domain-containing protein</fullName>
    </submittedName>
</protein>
<accession>A0ABT6C5Y7</accession>
<dbReference type="InterPro" id="IPR025951">
    <property type="entry name" value="GXWXG_dom"/>
</dbReference>
<gene>
    <name evidence="3" type="ORF">P4R38_00345</name>
</gene>